<dbReference type="InterPro" id="IPR043729">
    <property type="entry name" value="DUF5672"/>
</dbReference>
<sequence>MSQFSYDILDVDDKTSYVDPFQEALKTPGIHNLIFRKIWKELFGVYPPSSYHSAYCNNKLPTEVKLNSSKFISFVSGTLRLPIASKELPDVSEYENKLVNDERFLKREMILKLIDRYNCVIKVQRLLNMSMRAAYKTITENPDYTSMEFFTNPITGHYLEYQPGQYSINTRTVKERWREAMQRDILFVAQQTNSWAVFIDSSESIPAEHCSLVVDEVDQISQGPITIMSNDPCILQEVSDAADFYHHSYLVKNDDAYNAMTKLFSGFVLLGGTGFRQPLSLKRENCWHYRNTRPSHGAEENGYAVVSGYLDDWKTVETATKRLTYFVPEHVSLTRNKKYKIGIHPDTMPKIWGNFTSVKSVPPEKAHECEIYVSCESGEGVLRCLAVGGLCVVSESCPFVEDGVNGIIAWKGDVNDAVRRVSSCKKKEIQLNVKKMHIFHNEKTVRFFWKRLLKTGDPISTKKPLHSVLLHDRFVLLSAASRWREIMRTRTISENTKHVLYMDNRSDPLGVFCTMLTLANLRTEWGLIVFTTEDHKTYYQDAFDFLGNVEIITIPNFKSRSFFIEQYNRIMKSESLWEQVKSITDQVLCIQNDGFIVRKGLENHSAMRYLYTGAPWKPHPILNKLTSGNLVGNGGLSLRNTSEMLRICRVHKKQEASVYPLAPLMSEAEDVYFSRHCESCCPQYDALSFSMEQIQCAHALGYHKFWGYHSVDFSINYFEKLISEISVTAPINFNSPSKKIL</sequence>
<dbReference type="Pfam" id="PF18922">
    <property type="entry name" value="DUF5672"/>
    <property type="match status" value="1"/>
</dbReference>
<evidence type="ECO:0000313" key="2">
    <source>
        <dbReference type="EMBL" id="AUF82215.1"/>
    </source>
</evidence>
<proteinExistence type="predicted"/>
<gene>
    <name evidence="2" type="ORF">TetV_123</name>
</gene>
<protein>
    <recommendedName>
        <fullName evidence="1">DUF5672 domain-containing protein</fullName>
    </recommendedName>
</protein>
<reference evidence="2" key="1">
    <citation type="journal article" date="2018" name="Virology">
        <title>A giant virus infecting green algae encodes key fermentation genes.</title>
        <authorList>
            <person name="Schvarcz C.R."/>
            <person name="Steward G.F."/>
        </authorList>
    </citation>
    <scope>NUCLEOTIDE SEQUENCE [LARGE SCALE GENOMIC DNA]</scope>
</reference>
<evidence type="ECO:0000313" key="3">
    <source>
        <dbReference type="Proteomes" id="UP000244773"/>
    </source>
</evidence>
<dbReference type="Proteomes" id="UP000244773">
    <property type="component" value="Segment"/>
</dbReference>
<evidence type="ECO:0000259" key="1">
    <source>
        <dbReference type="Pfam" id="PF18922"/>
    </source>
</evidence>
<organism evidence="2">
    <name type="scientific">Tetraselmis virus 1</name>
    <dbReference type="NCBI Taxonomy" id="2060617"/>
    <lineage>
        <taxon>Viruses</taxon>
        <taxon>Varidnaviria</taxon>
        <taxon>Bamfordvirae</taxon>
        <taxon>Nucleocytoviricota</taxon>
        <taxon>Megaviricetes</taxon>
        <taxon>Imitervirales</taxon>
        <taxon>Allomimiviridae</taxon>
        <taxon>Oceanusvirus</taxon>
        <taxon>Oceanusvirus kaneohense</taxon>
    </lineage>
</organism>
<dbReference type="EMBL" id="KY322437">
    <property type="protein sequence ID" value="AUF82215.1"/>
    <property type="molecule type" value="Genomic_DNA"/>
</dbReference>
<accession>A0A2P0VMT3</accession>
<keyword evidence="3" id="KW-1185">Reference proteome</keyword>
<name>A0A2P0VMT3_9VIRU</name>
<feature type="domain" description="DUF5672" evidence="1">
    <location>
        <begin position="559"/>
        <end position="708"/>
    </location>
</feature>